<evidence type="ECO:0000256" key="4">
    <source>
        <dbReference type="ARBA" id="ARBA00022443"/>
    </source>
</evidence>
<dbReference type="AlphaFoldDB" id="A0A4E9FGT7"/>
<dbReference type="KEGG" id="bmy:BM_BM8424"/>
<dbReference type="SMART" id="SM00326">
    <property type="entry name" value="SH3"/>
    <property type="match status" value="1"/>
</dbReference>
<evidence type="ECO:0000313" key="13">
    <source>
        <dbReference type="Proteomes" id="UP000006672"/>
    </source>
</evidence>
<dbReference type="RefSeq" id="XP_042935712.1">
    <property type="nucleotide sequence ID" value="XM_043079778.1"/>
</dbReference>
<feature type="compositionally biased region" description="Low complexity" evidence="10">
    <location>
        <begin position="450"/>
        <end position="467"/>
    </location>
</feature>
<feature type="domain" description="SH3" evidence="11">
    <location>
        <begin position="18"/>
        <end position="87"/>
    </location>
</feature>
<dbReference type="InterPro" id="IPR038319">
    <property type="entry name" value="Serine_rich_sf"/>
</dbReference>
<dbReference type="GO" id="GO:0005925">
    <property type="term" value="C:focal adhesion"/>
    <property type="evidence" value="ECO:0007669"/>
    <property type="project" value="UniProtKB-SubCell"/>
</dbReference>
<dbReference type="Gene3D" id="2.30.30.40">
    <property type="entry name" value="SH3 Domains"/>
    <property type="match status" value="1"/>
</dbReference>
<evidence type="ECO:0000259" key="11">
    <source>
        <dbReference type="PROSITE" id="PS50002"/>
    </source>
</evidence>
<dbReference type="Pfam" id="PF14604">
    <property type="entry name" value="SH3_9"/>
    <property type="match status" value="1"/>
</dbReference>
<evidence type="ECO:0000256" key="9">
    <source>
        <dbReference type="PROSITE-ProRule" id="PRU00192"/>
    </source>
</evidence>
<evidence type="ECO:0000256" key="8">
    <source>
        <dbReference type="ARBA" id="ARBA00022949"/>
    </source>
</evidence>
<feature type="compositionally biased region" description="Low complexity" evidence="10">
    <location>
        <begin position="260"/>
        <end position="278"/>
    </location>
</feature>
<dbReference type="OrthoDB" id="5983572at2759"/>
<comment type="similarity">
    <text evidence="3">Belongs to the CAS family.</text>
</comment>
<dbReference type="GO" id="GO:0005886">
    <property type="term" value="C:plasma membrane"/>
    <property type="evidence" value="ECO:0007669"/>
    <property type="project" value="TreeGrafter"/>
</dbReference>
<name>A0A4E9FGT7_BRUMA</name>
<gene>
    <name evidence="12 14" type="primary">Bm8424</name>
    <name evidence="12" type="ORF">BM_BM8424</name>
</gene>
<proteinExistence type="inferred from homology"/>
<evidence type="ECO:0000313" key="14">
    <source>
        <dbReference type="WBParaSite" id="Bm8424a.1"/>
    </source>
</evidence>
<dbReference type="Gene3D" id="1.20.120.830">
    <property type="entry name" value="Serine-rich domain"/>
    <property type="match status" value="1"/>
</dbReference>
<accession>A0A4E9FGT7</accession>
<dbReference type="InterPro" id="IPR037362">
    <property type="entry name" value="CAS_fam"/>
</dbReference>
<feature type="region of interest" description="Disordered" evidence="10">
    <location>
        <begin position="198"/>
        <end position="323"/>
    </location>
</feature>
<dbReference type="InterPro" id="IPR036028">
    <property type="entry name" value="SH3-like_dom_sf"/>
</dbReference>
<dbReference type="SUPFAM" id="SSF50044">
    <property type="entry name" value="SH3-domain"/>
    <property type="match status" value="1"/>
</dbReference>
<keyword evidence="5" id="KW-0963">Cytoplasm</keyword>
<protein>
    <submittedName>
        <fullName evidence="14">SH3 domain-containing protein</fullName>
    </submittedName>
</protein>
<evidence type="ECO:0000256" key="2">
    <source>
        <dbReference type="ARBA" id="ARBA00004496"/>
    </source>
</evidence>
<reference evidence="12" key="2">
    <citation type="submission" date="2019-04" db="EMBL/GenBank/DDBJ databases">
        <authorList>
            <person name="Howe K."/>
            <person name="Paulini M."/>
            <person name="Williams G."/>
        </authorList>
    </citation>
    <scope>NUCLEOTIDE SEQUENCE [LARGE SCALE GENOMIC DNA]</scope>
    <source>
        <strain evidence="12">FR3</strain>
    </source>
</reference>
<dbReference type="GO" id="GO:0007169">
    <property type="term" value="P:cell surface receptor protein tyrosine kinase signaling pathway"/>
    <property type="evidence" value="ECO:0007669"/>
    <property type="project" value="TreeGrafter"/>
</dbReference>
<keyword evidence="4 9" id="KW-0728">SH3 domain</keyword>
<accession>A0A5S6PW68</accession>
<feature type="compositionally biased region" description="Basic and acidic residues" evidence="10">
    <location>
        <begin position="281"/>
        <end position="294"/>
    </location>
</feature>
<evidence type="ECO:0000256" key="5">
    <source>
        <dbReference type="ARBA" id="ARBA00022490"/>
    </source>
</evidence>
<feature type="compositionally biased region" description="Polar residues" evidence="10">
    <location>
        <begin position="295"/>
        <end position="308"/>
    </location>
</feature>
<keyword evidence="6" id="KW-0597">Phosphoprotein</keyword>
<evidence type="ECO:0000256" key="7">
    <source>
        <dbReference type="ARBA" id="ARBA00022889"/>
    </source>
</evidence>
<reference evidence="13" key="1">
    <citation type="journal article" date="2007" name="Science">
        <title>Draft genome of the filarial nematode parasite Brugia malayi.</title>
        <authorList>
            <person name="Ghedin E."/>
            <person name="Wang S."/>
            <person name="Spiro D."/>
            <person name="Caler E."/>
            <person name="Zhao Q."/>
            <person name="Crabtree J."/>
            <person name="Allen J.E."/>
            <person name="Delcher A.L."/>
            <person name="Guiliano D.B."/>
            <person name="Miranda-Saavedra D."/>
            <person name="Angiuoli S.V."/>
            <person name="Creasy T."/>
            <person name="Amedeo P."/>
            <person name="Haas B."/>
            <person name="El-Sayed N.M."/>
            <person name="Wortman J.R."/>
            <person name="Feldblyum T."/>
            <person name="Tallon L."/>
            <person name="Schatz M."/>
            <person name="Shumway M."/>
            <person name="Koo H."/>
            <person name="Salzberg S.L."/>
            <person name="Schobel S."/>
            <person name="Pertea M."/>
            <person name="Pop M."/>
            <person name="White O."/>
            <person name="Barton G.J."/>
            <person name="Carlow C.K."/>
            <person name="Crawford M.J."/>
            <person name="Daub J."/>
            <person name="Dimmic M.W."/>
            <person name="Estes C.F."/>
            <person name="Foster J.M."/>
            <person name="Ganatra M."/>
            <person name="Gregory W.F."/>
            <person name="Johnson N.M."/>
            <person name="Jin J."/>
            <person name="Komuniecki R."/>
            <person name="Korf I."/>
            <person name="Kumar S."/>
            <person name="Laney S."/>
            <person name="Li B.W."/>
            <person name="Li W."/>
            <person name="Lindblom T.H."/>
            <person name="Lustigman S."/>
            <person name="Ma D."/>
            <person name="Maina C.V."/>
            <person name="Martin D.M."/>
            <person name="McCarter J.P."/>
            <person name="McReynolds L."/>
            <person name="Mitreva M."/>
            <person name="Nutman T.B."/>
            <person name="Parkinson J."/>
            <person name="Peregrin-Alvarez J.M."/>
            <person name="Poole C."/>
            <person name="Ren Q."/>
            <person name="Saunders L."/>
            <person name="Sluder A.E."/>
            <person name="Smith K."/>
            <person name="Stanke M."/>
            <person name="Unnasch T.R."/>
            <person name="Ware J."/>
            <person name="Wei A.D."/>
            <person name="Weil G."/>
            <person name="Williams D.J."/>
            <person name="Zhang Y."/>
            <person name="Williams S.A."/>
            <person name="Fraser-Liggett C."/>
            <person name="Slatko B."/>
            <person name="Blaxter M.L."/>
            <person name="Scott A.L."/>
        </authorList>
    </citation>
    <scope>NUCLEOTIDE SEQUENCE</scope>
    <source>
        <strain evidence="13">FR3</strain>
    </source>
</reference>
<dbReference type="PANTHER" id="PTHR10654:SF18">
    <property type="entry name" value="IP17195P"/>
    <property type="match status" value="1"/>
</dbReference>
<evidence type="ECO:0000256" key="10">
    <source>
        <dbReference type="SAM" id="MobiDB-lite"/>
    </source>
</evidence>
<dbReference type="PANTHER" id="PTHR10654">
    <property type="entry name" value="CAS SCAFFOLDING PROTEIN"/>
    <property type="match status" value="1"/>
</dbReference>
<dbReference type="Pfam" id="PF08824">
    <property type="entry name" value="Serine_rich"/>
    <property type="match status" value="1"/>
</dbReference>
<dbReference type="PROSITE" id="PS50002">
    <property type="entry name" value="SH3"/>
    <property type="match status" value="1"/>
</dbReference>
<comment type="subcellular location">
    <subcellularLocation>
        <location evidence="1">Cell junction</location>
        <location evidence="1">Focal adhesion</location>
    </subcellularLocation>
    <subcellularLocation>
        <location evidence="2">Cytoplasm</location>
    </subcellularLocation>
</comment>
<dbReference type="Proteomes" id="UP000006672">
    <property type="component" value="Unassembled WGS sequence"/>
</dbReference>
<dbReference type="Pfam" id="PF12026">
    <property type="entry name" value="CAS_C"/>
    <property type="match status" value="1"/>
</dbReference>
<organism evidence="12">
    <name type="scientific">Brugia malayi</name>
    <name type="common">Filarial nematode worm</name>
    <dbReference type="NCBI Taxonomy" id="6279"/>
    <lineage>
        <taxon>Eukaryota</taxon>
        <taxon>Metazoa</taxon>
        <taxon>Ecdysozoa</taxon>
        <taxon>Nematoda</taxon>
        <taxon>Chromadorea</taxon>
        <taxon>Rhabditida</taxon>
        <taxon>Spirurina</taxon>
        <taxon>Spiruromorpha</taxon>
        <taxon>Filarioidea</taxon>
        <taxon>Onchocercidae</taxon>
        <taxon>Brugia</taxon>
    </lineage>
</organism>
<dbReference type="GO" id="GO:0007155">
    <property type="term" value="P:cell adhesion"/>
    <property type="evidence" value="ECO:0007669"/>
    <property type="project" value="UniProtKB-KW"/>
</dbReference>
<dbReference type="Gene3D" id="1.20.120.230">
    <property type="entry name" value="Alpha-catenin/vinculin-like"/>
    <property type="match status" value="1"/>
</dbReference>
<keyword evidence="7" id="KW-0130">Cell adhesion</keyword>
<reference evidence="14" key="3">
    <citation type="submission" date="2019-12" db="UniProtKB">
        <authorList>
            <consortium name="WormBaseParasite"/>
        </authorList>
    </citation>
    <scope>IDENTIFICATION</scope>
</reference>
<dbReference type="InterPro" id="IPR001452">
    <property type="entry name" value="SH3_domain"/>
</dbReference>
<dbReference type="GO" id="GO:0016477">
    <property type="term" value="P:cell migration"/>
    <property type="evidence" value="ECO:0007669"/>
    <property type="project" value="TreeGrafter"/>
</dbReference>
<dbReference type="GO" id="GO:0005737">
    <property type="term" value="C:cytoplasm"/>
    <property type="evidence" value="ECO:0007669"/>
    <property type="project" value="UniProtKB-SubCell"/>
</dbReference>
<dbReference type="GeneID" id="6097097"/>
<dbReference type="STRING" id="6279.A0A5S6PW68"/>
<evidence type="ECO:0000313" key="12">
    <source>
        <dbReference type="EMBL" id="VIO95459.1"/>
    </source>
</evidence>
<feature type="region of interest" description="Disordered" evidence="10">
    <location>
        <begin position="426"/>
        <end position="471"/>
    </location>
</feature>
<dbReference type="CDD" id="cd11564">
    <property type="entry name" value="FAT-like_CAS_C"/>
    <property type="match status" value="1"/>
</dbReference>
<dbReference type="CTD" id="6097097"/>
<evidence type="ECO:0000256" key="6">
    <source>
        <dbReference type="ARBA" id="ARBA00022553"/>
    </source>
</evidence>
<keyword evidence="8" id="KW-0965">Cell junction</keyword>
<dbReference type="EMBL" id="CAAKNF010000194">
    <property type="protein sequence ID" value="VIO95459.1"/>
    <property type="molecule type" value="Genomic_DNA"/>
</dbReference>
<evidence type="ECO:0000256" key="1">
    <source>
        <dbReference type="ARBA" id="ARBA00004246"/>
    </source>
</evidence>
<feature type="region of interest" description="Disordered" evidence="10">
    <location>
        <begin position="575"/>
        <end position="595"/>
    </location>
</feature>
<dbReference type="InterPro" id="IPR021901">
    <property type="entry name" value="CAS_C"/>
</dbReference>
<keyword evidence="13" id="KW-1185">Reference proteome</keyword>
<dbReference type="InterPro" id="IPR014928">
    <property type="entry name" value="Serine_rich_dom"/>
</dbReference>
<evidence type="ECO:0000256" key="3">
    <source>
        <dbReference type="ARBA" id="ARBA00007848"/>
    </source>
</evidence>
<dbReference type="WBParaSite" id="Bm8424a.1">
    <property type="protein sequence ID" value="Bm8424a.1"/>
    <property type="gene ID" value="WBGene00228685"/>
</dbReference>
<sequence length="1081" mass="120904">MEEMKGEVINENVNEWMKQVGVAQAIYDNQSEWPDELAFERGEILRVLNERPCTNSGVGINTGWWYCINKNGRRGIVPANRLRMLHRFDQITSPQKSISSPFVDNNNSRRRFMFSSTGRLSPPSFIDDNNSLADDIRSPFTNEFINSSTFGSESLFDRIFPFSPLERYKDTSLRHMSKGTFGSPPHGIVRNIPIKVESTPLSDNDSGSDKLKSNTLIFPRNRHYQDEPSTPIFPYYQDKFESGGRSSPPPPPQRKFINPSILSLSATPGSSSSSNEFTSSDDDHKWLKKTEKSDSLTTKTSNRPSFVSKTKFDNRNNSTSLNDVESDNLQKSIRMDSNDNCLDSVTRKLQKIGTTSMDDSSSSSLLSSPTKFATGKNFVSKKSNLKWSTNLNSGTAGTIDVQNNCCSGNESESDSAVIVNTTIIPHDELSSSSPSSSGIVADMNDSNGESNQRTSATSSLSSCEQSSDLIESNYDTSRMGRIYRSRIDDPKDQQQLADHFNDMEGIALTQRQQFEQSNPLMTVLDEKAESNSKSILQDNFINCNTVTCPGDLKMTGSTEQRFNLSLNLNNQRDFMHRSSSIPPESMHGNKFTSNDHFKRSESIAPELINQRRSLESSNGNNSTNEENIKKQIICSKLVEYYRNIENSVEQLDKFTATNSWRQPHILQQNIFDIKEYIEMITISMNYFLNVACHIIVDITNPKGEELKQLLLPLKSSTAIITQLKQNLDNTGWTLSALSRPRNVYGTTPGSDALDQFLAVIKQLPIDCCKLIQWALLMVPSSTVHFLTNTINDSLNSNEITTSTDQSYDDPSLRICETNGRISVGLDSKRQTGTSNNLINISNLNDSQTPQSILTSRTTFGPSTTTIAKQNRVTFADDLTTSHQLSNSILETHVLEEDDLESVISDRDSFYQDSTTEGDDSIVSHRMRPITSIPPLALLNTEVIKSLSKDDRQLIEFYSPQLDAHTEFLSKAIEEFLTVIEEQMPPHEFVQKGKLIILTAHKLIYMADTIAECISSVNVSQEVKHAADRLLHVLKTCVQATKHAADEYLSVSAVQSMANCIVTVSRAAYDLKLLVKQCCSND</sequence>